<gene>
    <name evidence="2" type="ORF">B0A49_07076</name>
</gene>
<accession>A0A4U0WX89</accession>
<organism evidence="2 3">
    <name type="scientific">Cryomyces minteri</name>
    <dbReference type="NCBI Taxonomy" id="331657"/>
    <lineage>
        <taxon>Eukaryota</taxon>
        <taxon>Fungi</taxon>
        <taxon>Dikarya</taxon>
        <taxon>Ascomycota</taxon>
        <taxon>Pezizomycotina</taxon>
        <taxon>Dothideomycetes</taxon>
        <taxon>Dothideomycetes incertae sedis</taxon>
        <taxon>Cryomyces</taxon>
    </lineage>
</organism>
<name>A0A4U0WX89_9PEZI</name>
<evidence type="ECO:0000313" key="2">
    <source>
        <dbReference type="EMBL" id="TKA68382.1"/>
    </source>
</evidence>
<evidence type="ECO:0000313" key="3">
    <source>
        <dbReference type="Proteomes" id="UP000308768"/>
    </source>
</evidence>
<keyword evidence="1" id="KW-0732">Signal</keyword>
<keyword evidence="3" id="KW-1185">Reference proteome</keyword>
<feature type="chain" id="PRO_5020441850" evidence="1">
    <location>
        <begin position="22"/>
        <end position="275"/>
    </location>
</feature>
<reference evidence="2 3" key="1">
    <citation type="submission" date="2017-03" db="EMBL/GenBank/DDBJ databases">
        <title>Genomes of endolithic fungi from Antarctica.</title>
        <authorList>
            <person name="Coleine C."/>
            <person name="Masonjones S."/>
            <person name="Stajich J.E."/>
        </authorList>
    </citation>
    <scope>NUCLEOTIDE SEQUENCE [LARGE SCALE GENOMIC DNA]</scope>
    <source>
        <strain evidence="2 3">CCFEE 5187</strain>
    </source>
</reference>
<proteinExistence type="predicted"/>
<sequence>MLFSSRNVALAASTLAAATEAANVVVANAVAAGVATTIAVNGLDASSGSFRTYLATTPSGWGTGVSCYLVNSTSTSTTTLSITIPVSIGPSGSYYSIGIASPPGSSSYTYSPTFSLTGASGNISAYEAHLNGSPLWNADDMPCAAYDCARQCAQKYYPADTTDAGAASDMTTCIKACPGVTPQPTSTSSSSSTGGVAAAASTQTKTLGPVHATTMTTVTLTPTGTGTTATGLALPTDVAAAPASASATGAAGRAAGAAAGLLTAAGGAAAAVLLL</sequence>
<dbReference type="AlphaFoldDB" id="A0A4U0WX89"/>
<protein>
    <submittedName>
        <fullName evidence="2">Uncharacterized protein</fullName>
    </submittedName>
</protein>
<evidence type="ECO:0000256" key="1">
    <source>
        <dbReference type="SAM" id="SignalP"/>
    </source>
</evidence>
<comment type="caution">
    <text evidence="2">The sequence shown here is derived from an EMBL/GenBank/DDBJ whole genome shotgun (WGS) entry which is preliminary data.</text>
</comment>
<dbReference type="Proteomes" id="UP000308768">
    <property type="component" value="Unassembled WGS sequence"/>
</dbReference>
<dbReference type="EMBL" id="NAJN01000823">
    <property type="protein sequence ID" value="TKA68382.1"/>
    <property type="molecule type" value="Genomic_DNA"/>
</dbReference>
<dbReference type="OrthoDB" id="5076485at2759"/>
<feature type="signal peptide" evidence="1">
    <location>
        <begin position="1"/>
        <end position="21"/>
    </location>
</feature>